<dbReference type="GO" id="GO:0005737">
    <property type="term" value="C:cytoplasm"/>
    <property type="evidence" value="ECO:0007669"/>
    <property type="project" value="TreeGrafter"/>
</dbReference>
<dbReference type="PIRSF" id="PIRSF000189">
    <property type="entry name" value="D-aa_oxidase"/>
    <property type="match status" value="1"/>
</dbReference>
<dbReference type="InterPro" id="IPR006076">
    <property type="entry name" value="FAD-dep_OxRdtase"/>
</dbReference>
<evidence type="ECO:0000313" key="8">
    <source>
        <dbReference type="EMBL" id="KAG9188078.1"/>
    </source>
</evidence>
<organism evidence="8 9">
    <name type="scientific">Alternaria panax</name>
    <dbReference type="NCBI Taxonomy" id="48097"/>
    <lineage>
        <taxon>Eukaryota</taxon>
        <taxon>Fungi</taxon>
        <taxon>Dikarya</taxon>
        <taxon>Ascomycota</taxon>
        <taxon>Pezizomycotina</taxon>
        <taxon>Dothideomycetes</taxon>
        <taxon>Pleosporomycetidae</taxon>
        <taxon>Pleosporales</taxon>
        <taxon>Pleosporineae</taxon>
        <taxon>Pleosporaceae</taxon>
        <taxon>Alternaria</taxon>
        <taxon>Alternaria sect. Panax</taxon>
    </lineage>
</organism>
<comment type="cofactor">
    <cofactor evidence="1 6">
        <name>FAD</name>
        <dbReference type="ChEBI" id="CHEBI:57692"/>
    </cofactor>
</comment>
<dbReference type="GO" id="GO:0071949">
    <property type="term" value="F:FAD binding"/>
    <property type="evidence" value="ECO:0007669"/>
    <property type="project" value="InterPro"/>
</dbReference>
<feature type="domain" description="FAD dependent oxidoreductase" evidence="7">
    <location>
        <begin position="10"/>
        <end position="378"/>
    </location>
</feature>
<evidence type="ECO:0000259" key="7">
    <source>
        <dbReference type="Pfam" id="PF01266"/>
    </source>
</evidence>
<proteinExistence type="inferred from homology"/>
<evidence type="ECO:0000256" key="4">
    <source>
        <dbReference type="ARBA" id="ARBA00022827"/>
    </source>
</evidence>
<evidence type="ECO:0000313" key="9">
    <source>
        <dbReference type="Proteomes" id="UP001199106"/>
    </source>
</evidence>
<accession>A0AAD4FDU3</accession>
<feature type="binding site" evidence="6">
    <location>
        <position position="335"/>
    </location>
    <ligand>
        <name>D-dopa</name>
        <dbReference type="ChEBI" id="CHEBI:149689"/>
    </ligand>
</feature>
<dbReference type="Pfam" id="PF01266">
    <property type="entry name" value="DAO"/>
    <property type="match status" value="1"/>
</dbReference>
<reference evidence="8" key="1">
    <citation type="submission" date="2021-07" db="EMBL/GenBank/DDBJ databases">
        <title>Genome Resource of American Ginseng Black Spot Pathogen Alternaria panax.</title>
        <authorList>
            <person name="Qiu C."/>
            <person name="Wang W."/>
            <person name="Liu Z."/>
        </authorList>
    </citation>
    <scope>NUCLEOTIDE SEQUENCE</scope>
    <source>
        <strain evidence="8">BNCC115425</strain>
    </source>
</reference>
<comment type="similarity">
    <text evidence="2">Belongs to the DAMOX/DASOX family.</text>
</comment>
<dbReference type="PANTHER" id="PTHR11530:SF16">
    <property type="entry name" value="D-AMINO ACID OXIDASE (AFU_ORTHOLOGUE AFUA_5G11290)"/>
    <property type="match status" value="1"/>
</dbReference>
<comment type="caution">
    <text evidence="8">The sequence shown here is derived from an EMBL/GenBank/DDBJ whole genome shotgun (WGS) entry which is preliminary data.</text>
</comment>
<dbReference type="Proteomes" id="UP001199106">
    <property type="component" value="Unassembled WGS sequence"/>
</dbReference>
<dbReference type="SUPFAM" id="SSF54373">
    <property type="entry name" value="FAD-linked reductases, C-terminal domain"/>
    <property type="match status" value="1"/>
</dbReference>
<dbReference type="AlphaFoldDB" id="A0AAD4FDU3"/>
<sequence>MASGNDQIHILVLGAGVIGLTASLVLAHTYPTAKITVIAKHFPGDRSIEYASPWAGANWSSMAHDNGPLEKYDEVTFHRFGELIDGKRVFGCQTLKGGEAKVLGSVNGGGNEAGLGRMGMWGVFDAPIEETGILTEETGKVWYDQLVGGLRNLGEKELPKGAQFGWEYPSVFRINTQVYLQWLQAQALSKGITLVRRHYPSVADVLADHPSTTLLINCTGLGSLKLSDINDTNLYPTRGQTLLVAEPKKPISRMYEMELVKYFRSPKRIDPTTTYVFSRPLGGGVILGGSRQDNDWSEEWDEELGQDIMKRCCELCPELGKPEDLQVIARNVGLRPSRKGGPRIETEKGKWKVPVVHCYGHAGAGYQSSWGTAERVLELVRKTQAPSSKL</sequence>
<evidence type="ECO:0000256" key="6">
    <source>
        <dbReference type="PIRSR" id="PIRSR000189-1"/>
    </source>
</evidence>
<evidence type="ECO:0000256" key="3">
    <source>
        <dbReference type="ARBA" id="ARBA00022630"/>
    </source>
</evidence>
<evidence type="ECO:0000256" key="1">
    <source>
        <dbReference type="ARBA" id="ARBA00001974"/>
    </source>
</evidence>
<evidence type="ECO:0000256" key="2">
    <source>
        <dbReference type="ARBA" id="ARBA00006730"/>
    </source>
</evidence>
<feature type="binding site" evidence="6">
    <location>
        <position position="275"/>
    </location>
    <ligand>
        <name>D-dopa</name>
        <dbReference type="ChEBI" id="CHEBI:149689"/>
    </ligand>
</feature>
<keyword evidence="3" id="KW-0285">Flavoprotein</keyword>
<dbReference type="GO" id="GO:0003884">
    <property type="term" value="F:D-amino-acid oxidase activity"/>
    <property type="evidence" value="ECO:0007669"/>
    <property type="project" value="InterPro"/>
</dbReference>
<evidence type="ECO:0000256" key="5">
    <source>
        <dbReference type="ARBA" id="ARBA00023002"/>
    </source>
</evidence>
<dbReference type="InterPro" id="IPR023209">
    <property type="entry name" value="DAO"/>
</dbReference>
<keyword evidence="4 6" id="KW-0274">FAD</keyword>
<dbReference type="Gene3D" id="3.30.9.10">
    <property type="entry name" value="D-Amino Acid Oxidase, subunit A, domain 2"/>
    <property type="match status" value="1"/>
</dbReference>
<keyword evidence="9" id="KW-1185">Reference proteome</keyword>
<name>A0AAD4FDU3_9PLEO</name>
<keyword evidence="5" id="KW-0560">Oxidoreductase</keyword>
<feature type="binding site" evidence="6">
    <location>
        <position position="219"/>
    </location>
    <ligand>
        <name>FAD</name>
        <dbReference type="ChEBI" id="CHEBI:57692"/>
    </ligand>
</feature>
<dbReference type="SUPFAM" id="SSF51971">
    <property type="entry name" value="Nucleotide-binding domain"/>
    <property type="match status" value="1"/>
</dbReference>
<gene>
    <name evidence="8" type="ORF">G6011_02001</name>
</gene>
<dbReference type="EMBL" id="JAANER010000006">
    <property type="protein sequence ID" value="KAG9188078.1"/>
    <property type="molecule type" value="Genomic_DNA"/>
</dbReference>
<protein>
    <recommendedName>
        <fullName evidence="7">FAD dependent oxidoreductase domain-containing protein</fullName>
    </recommendedName>
</protein>
<feature type="binding site" evidence="6">
    <location>
        <position position="363"/>
    </location>
    <ligand>
        <name>D-dopa</name>
        <dbReference type="ChEBI" id="CHEBI:149689"/>
    </ligand>
</feature>
<dbReference type="Gene3D" id="3.40.50.720">
    <property type="entry name" value="NAD(P)-binding Rossmann-like Domain"/>
    <property type="match status" value="1"/>
</dbReference>
<dbReference type="GO" id="GO:0019478">
    <property type="term" value="P:D-amino acid catabolic process"/>
    <property type="evidence" value="ECO:0007669"/>
    <property type="project" value="TreeGrafter"/>
</dbReference>
<dbReference type="PANTHER" id="PTHR11530">
    <property type="entry name" value="D-AMINO ACID OXIDASE"/>
    <property type="match status" value="1"/>
</dbReference>